<dbReference type="InterPro" id="IPR013783">
    <property type="entry name" value="Ig-like_fold"/>
</dbReference>
<evidence type="ECO:0000313" key="6">
    <source>
        <dbReference type="EMBL" id="QTD48271.1"/>
    </source>
</evidence>
<keyword evidence="3" id="KW-0597">Phosphoprotein</keyword>
<dbReference type="Gene3D" id="2.130.10.10">
    <property type="entry name" value="YVTN repeat-like/Quinoprotein amine dehydrogenase"/>
    <property type="match status" value="3"/>
</dbReference>
<dbReference type="SUPFAM" id="SSF55874">
    <property type="entry name" value="ATPase domain of HSP90 chaperone/DNA topoisomerase II/histidine kinase"/>
    <property type="match status" value="1"/>
</dbReference>
<dbReference type="Gene3D" id="3.30.450.40">
    <property type="match status" value="1"/>
</dbReference>
<dbReference type="GO" id="GO:0000155">
    <property type="term" value="F:phosphorelay sensor kinase activity"/>
    <property type="evidence" value="ECO:0007669"/>
    <property type="project" value="TreeGrafter"/>
</dbReference>
<dbReference type="InterPro" id="IPR029016">
    <property type="entry name" value="GAF-like_dom_sf"/>
</dbReference>
<dbReference type="InterPro" id="IPR011047">
    <property type="entry name" value="Quinoprotein_ADH-like_sf"/>
</dbReference>
<dbReference type="Pfam" id="PF07494">
    <property type="entry name" value="Reg_prop"/>
    <property type="match status" value="9"/>
</dbReference>
<dbReference type="Gene3D" id="3.30.565.10">
    <property type="entry name" value="Histidine kinase-like ATPase, C-terminal domain"/>
    <property type="match status" value="1"/>
</dbReference>
<sequence length="1336" mass="151896">MSRVALSLFRHLIPLLLFGVAAVAPTMAEGPLQHRKFERFSVRQGLASNTVYGLLQDRRGFLYVTTTGGLNRYDGYKFTVFKHDPLDANSLSASSTGRMLETRDGRIWIGTWGGGLNLFDPADETFTTYQNRPSDPDLLAENRIQSLFLDDRHRLWVGTYSKGIDRFDPASGRFIHYPLADGTADHLPDNRIWSIRQGGDDWLWIATDQGLVRFDCKTGKVRQVYTFREGDAHSLSHNRIKMLLRSRDGTLWVGTLNGLNRYRPETDDFERFFFVADTESGKDPYHVRALFEDRTGRIWIGTVGEGLWSLEPDSGESQQFDHDPTDPTSLSHSIVETILEDRAGNLWVGTLNGLNKTDLKPRKFKLYQRDPRNTNSLSTNEVGAIHVDSQQRLWIGTFGGGLNHYDRETGRAIVYPIVMHSGMGDNVVRNIREDEAGRLWLGTYSDGLQVLEPDKGITEVFVNDPDNLSSLSHNRVRGIHFDPRGRLWVGTEDGLNLFRPETKDFVNIHNDPFFGVRFRDVRIFALEDVRDRDELWLATNQGLMRLDFSQKSLARYRHVAGDPAALSDDQIFCLTYDDAGRFWVGSAAGLNRFDPETGRASAYYTNQGLPSNMIMAMLTDEKGRLWISTSNGLVRFDPETEQFRTYDVFDGLQDNNFNRNAAFKDRNGDLYFGGRNGFNLFTPSEVRDNPHVPPVVLTGFKKFNRDTRLETPIPEMRKLDLRHADNMFTLEFSALDFTNPEKNRYELRLTGFQNEWVDMGTVHQVTYTNLDSGSYVLQVRGSNNDQIWNEEGLRLKITIVPPVWQTWWAYGIYLFLGLFTATGIPLLRIRALKQRKAKLAATIADRTRELEQMNRKLGEKNREMVTLDEIVHAINREVTEERLLQALLVQGMKLVANAERGAVLIFNHQNQTFHFTAAVGYEIESLRHIVFSREEALERYTEGKEALETGIFLIRDVDRLPVPPKLLALSLPKTMLVMTVTARENIEDLLIFENFQHRDAFKNADLRRLGRYREHAITAIAKAKLFREATHSALHLKETQQMLLEAAHHAGMAEIASNVLHNVGNTLNSLNTCAGMIRSRLDSRSFEVFHRLVRLLESRQDDLEAFMQEDPKGRQVPEAFLKVGSGIVRTRDQLENEIQKLEEYIAALNGVVRAQQDYVGMEALSEVVDLHEALEEVIKLERLLLDSKQIQVAREYGEIPFIKVQKSKLVRVLVNLFNNAVDAMEINPHKRLLVLRTISVGYGPGVMLEIQDNGIGIPGEVIREVFHQGFTTKERGSGFGLHYCANVMREMGGEITIHSDGPGKGAMVRLALLSIDNAVDPGEPGRRLEDHVPSMS</sequence>
<comment type="catalytic activity">
    <reaction evidence="1">
        <text>ATP + protein L-histidine = ADP + protein N-phospho-L-histidine.</text>
        <dbReference type="EC" id="2.7.13.3"/>
    </reaction>
</comment>
<dbReference type="KEGG" id="scor:J3U87_22025"/>
<name>A0A8A4THI3_SULCO</name>
<accession>A0A8A4THI3</accession>
<evidence type="ECO:0000256" key="4">
    <source>
        <dbReference type="SAM" id="Coils"/>
    </source>
</evidence>
<reference evidence="6" key="1">
    <citation type="submission" date="2021-03" db="EMBL/GenBank/DDBJ databases">
        <title>Acanthopleuribacteraceae sp. M133.</title>
        <authorList>
            <person name="Wang G."/>
        </authorList>
    </citation>
    <scope>NUCLEOTIDE SEQUENCE</scope>
    <source>
        <strain evidence="6">M133</strain>
    </source>
</reference>
<dbReference type="CDD" id="cd00075">
    <property type="entry name" value="HATPase"/>
    <property type="match status" value="1"/>
</dbReference>
<dbReference type="PRINTS" id="PR00344">
    <property type="entry name" value="BCTRLSENSOR"/>
</dbReference>
<evidence type="ECO:0000256" key="1">
    <source>
        <dbReference type="ARBA" id="ARBA00000085"/>
    </source>
</evidence>
<dbReference type="InterPro" id="IPR015943">
    <property type="entry name" value="WD40/YVTN_repeat-like_dom_sf"/>
</dbReference>
<keyword evidence="7" id="KW-1185">Reference proteome</keyword>
<keyword evidence="4" id="KW-0175">Coiled coil</keyword>
<evidence type="ECO:0000256" key="3">
    <source>
        <dbReference type="ARBA" id="ARBA00022553"/>
    </source>
</evidence>
<dbReference type="PROSITE" id="PS50109">
    <property type="entry name" value="HIS_KIN"/>
    <property type="match status" value="1"/>
</dbReference>
<dbReference type="InterPro" id="IPR011110">
    <property type="entry name" value="Reg_prop"/>
</dbReference>
<dbReference type="InterPro" id="IPR011123">
    <property type="entry name" value="Y_Y_Y"/>
</dbReference>
<dbReference type="InterPro" id="IPR036890">
    <property type="entry name" value="HATPase_C_sf"/>
</dbReference>
<dbReference type="SMART" id="SM00387">
    <property type="entry name" value="HATPase_c"/>
    <property type="match status" value="1"/>
</dbReference>
<dbReference type="EMBL" id="CP071793">
    <property type="protein sequence ID" value="QTD48271.1"/>
    <property type="molecule type" value="Genomic_DNA"/>
</dbReference>
<gene>
    <name evidence="6" type="ORF">J3U87_22025</name>
</gene>
<feature type="coiled-coil region" evidence="4">
    <location>
        <begin position="829"/>
        <end position="870"/>
    </location>
</feature>
<dbReference type="Proteomes" id="UP000663929">
    <property type="component" value="Chromosome"/>
</dbReference>
<dbReference type="SUPFAM" id="SSF50998">
    <property type="entry name" value="Quinoprotein alcohol dehydrogenase-like"/>
    <property type="match status" value="1"/>
</dbReference>
<dbReference type="InterPro" id="IPR005467">
    <property type="entry name" value="His_kinase_dom"/>
</dbReference>
<dbReference type="Pfam" id="PF02518">
    <property type="entry name" value="HATPase_c"/>
    <property type="match status" value="1"/>
</dbReference>
<dbReference type="Pfam" id="PF07495">
    <property type="entry name" value="Y_Y_Y"/>
    <property type="match status" value="1"/>
</dbReference>
<dbReference type="SUPFAM" id="SSF63829">
    <property type="entry name" value="Calcium-dependent phosphotriesterase"/>
    <property type="match status" value="1"/>
</dbReference>
<dbReference type="PANTHER" id="PTHR43547:SF2">
    <property type="entry name" value="HYBRID SIGNAL TRANSDUCTION HISTIDINE KINASE C"/>
    <property type="match status" value="1"/>
</dbReference>
<dbReference type="EC" id="2.7.13.3" evidence="2"/>
<feature type="domain" description="Histidine kinase" evidence="5">
    <location>
        <begin position="1134"/>
        <end position="1316"/>
    </location>
</feature>
<dbReference type="InterPro" id="IPR003594">
    <property type="entry name" value="HATPase_dom"/>
</dbReference>
<dbReference type="RefSeq" id="WP_237377928.1">
    <property type="nucleotide sequence ID" value="NZ_CP071793.1"/>
</dbReference>
<evidence type="ECO:0000256" key="2">
    <source>
        <dbReference type="ARBA" id="ARBA00012438"/>
    </source>
</evidence>
<evidence type="ECO:0000259" key="5">
    <source>
        <dbReference type="PROSITE" id="PS50109"/>
    </source>
</evidence>
<organism evidence="6 7">
    <name type="scientific">Sulfidibacter corallicola</name>
    <dbReference type="NCBI Taxonomy" id="2818388"/>
    <lineage>
        <taxon>Bacteria</taxon>
        <taxon>Pseudomonadati</taxon>
        <taxon>Acidobacteriota</taxon>
        <taxon>Holophagae</taxon>
        <taxon>Acanthopleuribacterales</taxon>
        <taxon>Acanthopleuribacteraceae</taxon>
        <taxon>Sulfidibacter</taxon>
    </lineage>
</organism>
<dbReference type="InterPro" id="IPR004358">
    <property type="entry name" value="Sig_transdc_His_kin-like_C"/>
</dbReference>
<protein>
    <recommendedName>
        <fullName evidence="2">histidine kinase</fullName>
        <ecNumber evidence="2">2.7.13.3</ecNumber>
    </recommendedName>
</protein>
<dbReference type="Gene3D" id="2.60.40.10">
    <property type="entry name" value="Immunoglobulins"/>
    <property type="match status" value="1"/>
</dbReference>
<evidence type="ECO:0000313" key="7">
    <source>
        <dbReference type="Proteomes" id="UP000663929"/>
    </source>
</evidence>
<dbReference type="SUPFAM" id="SSF55781">
    <property type="entry name" value="GAF domain-like"/>
    <property type="match status" value="1"/>
</dbReference>
<proteinExistence type="predicted"/>
<dbReference type="PANTHER" id="PTHR43547">
    <property type="entry name" value="TWO-COMPONENT HISTIDINE KINASE"/>
    <property type="match status" value="1"/>
</dbReference>